<evidence type="ECO:0000256" key="10">
    <source>
        <dbReference type="SAM" id="MobiDB-lite"/>
    </source>
</evidence>
<dbReference type="Proteomes" id="UP000032749">
    <property type="component" value="Chromosome"/>
</dbReference>
<name>R4YUT0_OLEAN</name>
<keyword evidence="8" id="KW-1278">Translocase</keyword>
<keyword evidence="3 8" id="KW-0479">Metal-binding</keyword>
<keyword evidence="8" id="KW-1003">Cell membrane</keyword>
<feature type="binding site" evidence="8">
    <location>
        <position position="401"/>
    </location>
    <ligand>
        <name>[4Fe-4S] cluster</name>
        <dbReference type="ChEBI" id="CHEBI:49883"/>
        <label>1</label>
    </ligand>
</feature>
<evidence type="ECO:0000256" key="3">
    <source>
        <dbReference type="ARBA" id="ARBA00022723"/>
    </source>
</evidence>
<dbReference type="NCBIfam" id="NF003454">
    <property type="entry name" value="PRK05035.1"/>
    <property type="match status" value="1"/>
</dbReference>
<dbReference type="SUPFAM" id="SSF46548">
    <property type="entry name" value="alpha-helical ferredoxin"/>
    <property type="match status" value="1"/>
</dbReference>
<feature type="binding site" evidence="8">
    <location>
        <position position="440"/>
    </location>
    <ligand>
        <name>[4Fe-4S] cluster</name>
        <dbReference type="ChEBI" id="CHEBI:49883"/>
        <label>2</label>
    </ligand>
</feature>
<keyword evidence="8" id="KW-0997">Cell inner membrane</keyword>
<accession>R4YUT0</accession>
<evidence type="ECO:0000256" key="9">
    <source>
        <dbReference type="SAM" id="Coils"/>
    </source>
</evidence>
<keyword evidence="13" id="KW-1185">Reference proteome</keyword>
<feature type="binding site" evidence="8">
    <location>
        <position position="447"/>
    </location>
    <ligand>
        <name>[4Fe-4S] cluster</name>
        <dbReference type="ChEBI" id="CHEBI:49883"/>
        <label>1</label>
    </ligand>
</feature>
<evidence type="ECO:0000256" key="1">
    <source>
        <dbReference type="ARBA" id="ARBA00022448"/>
    </source>
</evidence>
<feature type="compositionally biased region" description="Polar residues" evidence="10">
    <location>
        <begin position="530"/>
        <end position="542"/>
    </location>
</feature>
<evidence type="ECO:0000313" key="13">
    <source>
        <dbReference type="Proteomes" id="UP000032749"/>
    </source>
</evidence>
<feature type="binding site" evidence="8">
    <location>
        <position position="437"/>
    </location>
    <ligand>
        <name>[4Fe-4S] cluster</name>
        <dbReference type="ChEBI" id="CHEBI:49883"/>
        <label>2</label>
    </ligand>
</feature>
<dbReference type="InterPro" id="IPR011538">
    <property type="entry name" value="Nuo51_FMN-bd"/>
</dbReference>
<dbReference type="EMBL" id="FO203512">
    <property type="protein sequence ID" value="CCK76984.1"/>
    <property type="molecule type" value="Genomic_DNA"/>
</dbReference>
<dbReference type="PANTHER" id="PTHR43034:SF2">
    <property type="entry name" value="ION-TRANSLOCATING OXIDOREDUCTASE COMPLEX SUBUNIT C"/>
    <property type="match status" value="1"/>
</dbReference>
<proteinExistence type="inferred from homology"/>
<dbReference type="Pfam" id="PF01512">
    <property type="entry name" value="Complex1_51K"/>
    <property type="match status" value="1"/>
</dbReference>
<dbReference type="Pfam" id="PF13375">
    <property type="entry name" value="RnfC_N"/>
    <property type="match status" value="1"/>
</dbReference>
<dbReference type="GO" id="GO:0046872">
    <property type="term" value="F:metal ion binding"/>
    <property type="evidence" value="ECO:0007669"/>
    <property type="project" value="UniProtKB-KW"/>
</dbReference>
<feature type="domain" description="4Fe-4S ferredoxin-type" evidence="11">
    <location>
        <begin position="428"/>
        <end position="457"/>
    </location>
</feature>
<comment type="subcellular location">
    <subcellularLocation>
        <location evidence="8">Cell inner membrane</location>
        <topology evidence="8">Peripheral membrane protein</topology>
    </subcellularLocation>
</comment>
<dbReference type="NCBIfam" id="TIGR01945">
    <property type="entry name" value="rnfC"/>
    <property type="match status" value="1"/>
</dbReference>
<evidence type="ECO:0000259" key="11">
    <source>
        <dbReference type="PROSITE" id="PS51379"/>
    </source>
</evidence>
<dbReference type="PROSITE" id="PS00198">
    <property type="entry name" value="4FE4S_FER_1"/>
    <property type="match status" value="1"/>
</dbReference>
<dbReference type="InterPro" id="IPR010208">
    <property type="entry name" value="Ion_transpt_RnfC/RsxC"/>
</dbReference>
<comment type="similarity">
    <text evidence="8">Belongs to the 4Fe4S bacterial-type ferredoxin family. RnfC subfamily.</text>
</comment>
<keyword evidence="4 8" id="KW-0677">Repeat</keyword>
<dbReference type="STRING" id="698738.OLEAN_C28080"/>
<comment type="subunit">
    <text evidence="8">The complex is composed of six subunits: RnfA, RnfB, RnfC, RnfD, RnfE and RnfG.</text>
</comment>
<dbReference type="SUPFAM" id="SSF142019">
    <property type="entry name" value="Nqo1 FMN-binding domain-like"/>
    <property type="match status" value="1"/>
</dbReference>
<keyword evidence="2 8" id="KW-0004">4Fe-4S</keyword>
<keyword evidence="7 8" id="KW-0411">Iron-sulfur</keyword>
<evidence type="ECO:0000256" key="6">
    <source>
        <dbReference type="ARBA" id="ARBA00023004"/>
    </source>
</evidence>
<feature type="binding site" evidence="8">
    <location>
        <position position="443"/>
    </location>
    <ligand>
        <name>[4Fe-4S] cluster</name>
        <dbReference type="ChEBI" id="CHEBI:49883"/>
        <label>2</label>
    </ligand>
</feature>
<dbReference type="GO" id="GO:0009055">
    <property type="term" value="F:electron transfer activity"/>
    <property type="evidence" value="ECO:0007669"/>
    <property type="project" value="InterPro"/>
</dbReference>
<dbReference type="PANTHER" id="PTHR43034">
    <property type="entry name" value="ION-TRANSLOCATING OXIDOREDUCTASE COMPLEX SUBUNIT C"/>
    <property type="match status" value="1"/>
</dbReference>
<dbReference type="Pfam" id="PF12838">
    <property type="entry name" value="Fer4_7"/>
    <property type="match status" value="1"/>
</dbReference>
<dbReference type="PROSITE" id="PS51379">
    <property type="entry name" value="4FE4S_FER_2"/>
    <property type="match status" value="2"/>
</dbReference>
<dbReference type="InterPro" id="IPR017896">
    <property type="entry name" value="4Fe4S_Fe-S-bd"/>
</dbReference>
<gene>
    <name evidence="8 12" type="primary">rnfC</name>
    <name evidence="12" type="ORF">OLEAN_C28080</name>
</gene>
<dbReference type="InterPro" id="IPR017900">
    <property type="entry name" value="4Fe4S_Fe_S_CS"/>
</dbReference>
<evidence type="ECO:0000256" key="4">
    <source>
        <dbReference type="ARBA" id="ARBA00022737"/>
    </source>
</evidence>
<dbReference type="GO" id="GO:0022900">
    <property type="term" value="P:electron transport chain"/>
    <property type="evidence" value="ECO:0007669"/>
    <property type="project" value="UniProtKB-UniRule"/>
</dbReference>
<feature type="binding site" evidence="8">
    <location>
        <position position="398"/>
    </location>
    <ligand>
        <name>[4Fe-4S] cluster</name>
        <dbReference type="ChEBI" id="CHEBI:49883"/>
        <label>1</label>
    </ligand>
</feature>
<evidence type="ECO:0000256" key="5">
    <source>
        <dbReference type="ARBA" id="ARBA00022982"/>
    </source>
</evidence>
<feature type="binding site" evidence="8">
    <location>
        <position position="404"/>
    </location>
    <ligand>
        <name>[4Fe-4S] cluster</name>
        <dbReference type="ChEBI" id="CHEBI:49883"/>
        <label>1</label>
    </ligand>
</feature>
<comment type="cofactor">
    <cofactor evidence="8">
        <name>[4Fe-4S] cluster</name>
        <dbReference type="ChEBI" id="CHEBI:49883"/>
    </cofactor>
    <text evidence="8">Binds 2 [4Fe-4S] clusters per subunit.</text>
</comment>
<dbReference type="GO" id="GO:0005886">
    <property type="term" value="C:plasma membrane"/>
    <property type="evidence" value="ECO:0007669"/>
    <property type="project" value="UniProtKB-SubCell"/>
</dbReference>
<dbReference type="HOGENOM" id="CLU_010808_6_2_6"/>
<dbReference type="PATRIC" id="fig|698738.3.peg.2914"/>
<dbReference type="GO" id="GO:0051539">
    <property type="term" value="F:4 iron, 4 sulfur cluster binding"/>
    <property type="evidence" value="ECO:0007669"/>
    <property type="project" value="UniProtKB-KW"/>
</dbReference>
<dbReference type="Pfam" id="PF10531">
    <property type="entry name" value="SLBB"/>
    <property type="match status" value="1"/>
</dbReference>
<dbReference type="AlphaFoldDB" id="R4YUT0"/>
<sequence>MQTITLHSFNGGIHPQENKFQSTQTPIAQLPLPTQLVVPVGQHIGAPAEVIVAVGDRVLKGQLIAQPKGFVSAAIHAPTSGKVVAIEQRELPHSSGLEGICIIIDSDGEDTWLEDIANGSQAIANYLEADNDVLVNRIRDYGITGLGGAGFPTAVKMAVKGKHIETLIINAAECEPYITADDMLMRERALEAMRGIQILMKLTAAKNCLIGIEDNKPEAIKAMKDALHQVHGEHYIAVVTIPTKYPSGGEKQLIEILTGKEVPSGGIPAEIGIVCQNVGTCEAVYRAVAEGKPLISRITTITGESVEQPQNVEALIGTPVKHLLAFAGFKQEKSLFQKFLGSLSSKAESSESKPRIIMGGPMMGFTLSSDELPILKSSNCILAPSQKELPANDIASACIRCGLCTEACPAELLPQQLYWFSKSGELEKAEQHNIADCIECGACSYVCPSQIPLVQYYRYTKGAIKEEHAAQQKSDRSRVRFEARQDRLDRETAEKEAKRQARTAAAEKAQAAKKAAAAKAAEEDAAKNTGADQSSAGQTNPEATKPEAVDLEKLQTQLDAAQAGLKKSMDKVAEIKAGAADSDTEADNLEVFEKAVATRRDKVKLLALQLAEAKKSAPPVKKEISRDDIEKKLRAQQDRIDKTKQRFELAQEQGSETLPALQKGLDKQMQKLKELEADLAQFDKAGV</sequence>
<evidence type="ECO:0000256" key="7">
    <source>
        <dbReference type="ARBA" id="ARBA00023014"/>
    </source>
</evidence>
<keyword evidence="9" id="KW-0175">Coiled coil</keyword>
<evidence type="ECO:0000256" key="8">
    <source>
        <dbReference type="HAMAP-Rule" id="MF_00461"/>
    </source>
</evidence>
<keyword evidence="6 8" id="KW-0408">Iron</keyword>
<keyword evidence="8" id="KW-0472">Membrane</keyword>
<dbReference type="InterPro" id="IPR026902">
    <property type="entry name" value="RnfC_N"/>
</dbReference>
<feature type="compositionally biased region" description="Basic and acidic residues" evidence="10">
    <location>
        <begin position="467"/>
        <end position="499"/>
    </location>
</feature>
<evidence type="ECO:0000256" key="2">
    <source>
        <dbReference type="ARBA" id="ARBA00022485"/>
    </source>
</evidence>
<dbReference type="KEGG" id="oai:OLEAN_C28080"/>
<feature type="region of interest" description="Disordered" evidence="10">
    <location>
        <begin position="467"/>
        <end position="543"/>
    </location>
</feature>
<keyword evidence="1 8" id="KW-0813">Transport</keyword>
<dbReference type="OrthoDB" id="9767754at2"/>
<protein>
    <recommendedName>
        <fullName evidence="8">Ion-translocating oxidoreductase complex subunit C</fullName>
        <ecNumber evidence="8">7.-.-.-</ecNumber>
    </recommendedName>
    <alternativeName>
        <fullName evidence="8">Rnf electron transport complex subunit C</fullName>
    </alternativeName>
</protein>
<dbReference type="Gene3D" id="3.30.70.20">
    <property type="match status" value="1"/>
</dbReference>
<evidence type="ECO:0000313" key="12">
    <source>
        <dbReference type="EMBL" id="CCK76984.1"/>
    </source>
</evidence>
<reference evidence="12 13" key="1">
    <citation type="journal article" date="2013" name="Nat. Commun.">
        <title>Genome sequence and functional genomic analysis of the oil-degrading bacterium Oleispira antarctica.</title>
        <authorList>
            <person name="Kube M."/>
            <person name="Chernikova T.N."/>
            <person name="Al-Ramahi Y."/>
            <person name="Beloqui A."/>
            <person name="Lopez-Cortez N."/>
            <person name="Guazzaroni M.E."/>
            <person name="Heipieper H.J."/>
            <person name="Klages S."/>
            <person name="Kotsyurbenko O.R."/>
            <person name="Langer I."/>
            <person name="Nechitaylo T.Y."/>
            <person name="Lunsdorf H."/>
            <person name="Fernandez M."/>
            <person name="Juarez S."/>
            <person name="Ciordia S."/>
            <person name="Singer A."/>
            <person name="Kagan O."/>
            <person name="Egorova O."/>
            <person name="Petit P.A."/>
            <person name="Stogios P."/>
            <person name="Kim Y."/>
            <person name="Tchigvintsev A."/>
            <person name="Flick R."/>
            <person name="Denaro R."/>
            <person name="Genovese M."/>
            <person name="Albar J.P."/>
            <person name="Reva O.N."/>
            <person name="Martinez-Gomariz M."/>
            <person name="Tran H."/>
            <person name="Ferrer M."/>
            <person name="Savchenko A."/>
            <person name="Yakunin A.F."/>
            <person name="Yakimov M.M."/>
            <person name="Golyshina O.V."/>
            <person name="Reinhardt R."/>
            <person name="Golyshin P.N."/>
        </authorList>
    </citation>
    <scope>NUCLEOTIDE SEQUENCE [LARGE SCALE GENOMIC DNA]</scope>
</reference>
<feature type="coiled-coil region" evidence="9">
    <location>
        <begin position="626"/>
        <end position="685"/>
    </location>
</feature>
<organism evidence="12 13">
    <name type="scientific">Oleispira antarctica RB-8</name>
    <dbReference type="NCBI Taxonomy" id="698738"/>
    <lineage>
        <taxon>Bacteria</taxon>
        <taxon>Pseudomonadati</taxon>
        <taxon>Pseudomonadota</taxon>
        <taxon>Gammaproteobacteria</taxon>
        <taxon>Oceanospirillales</taxon>
        <taxon>Oceanospirillaceae</taxon>
        <taxon>Oleispira</taxon>
    </lineage>
</organism>
<dbReference type="HAMAP" id="MF_00461">
    <property type="entry name" value="RsxC_RnfC"/>
    <property type="match status" value="1"/>
</dbReference>
<keyword evidence="5 8" id="KW-0249">Electron transport</keyword>
<feature type="compositionally biased region" description="Low complexity" evidence="10">
    <location>
        <begin position="502"/>
        <end position="519"/>
    </location>
</feature>
<comment type="function">
    <text evidence="8">Part of a membrane-bound complex that couples electron transfer with translocation of ions across the membrane.</text>
</comment>
<feature type="binding site" evidence="8">
    <location>
        <position position="408"/>
    </location>
    <ligand>
        <name>[4Fe-4S] cluster</name>
        <dbReference type="ChEBI" id="CHEBI:49883"/>
        <label>2</label>
    </ligand>
</feature>
<dbReference type="InterPro" id="IPR019554">
    <property type="entry name" value="Soluble_ligand-bd"/>
</dbReference>
<dbReference type="EC" id="7.-.-.-" evidence="8"/>
<feature type="domain" description="4Fe-4S ferredoxin-type" evidence="11">
    <location>
        <begin position="388"/>
        <end position="418"/>
    </location>
</feature>
<dbReference type="Gene3D" id="3.40.50.11540">
    <property type="entry name" value="NADH-ubiquinone oxidoreductase 51kDa subunit"/>
    <property type="match status" value="1"/>
</dbReference>
<dbReference type="InterPro" id="IPR037225">
    <property type="entry name" value="Nuo51_FMN-bd_sf"/>
</dbReference>